<proteinExistence type="predicted"/>
<reference evidence="2" key="1">
    <citation type="journal article" date="2018" name="PLoS Negl. Trop. Dis.">
        <title>An insight into the salivary gland and fat body transcriptome of Panstrongylus lignarius (Hemiptera: Heteroptera), the main vector of Chagas disease in Peru.</title>
        <authorList>
            <person name="Nevoa J.C."/>
            <person name="Mendes M.T."/>
            <person name="da Silva M.V."/>
            <person name="Soares S.C."/>
            <person name="Oliveira C.J.F."/>
            <person name="Ribeiro J.M.C."/>
        </authorList>
    </citation>
    <scope>NUCLEOTIDE SEQUENCE</scope>
</reference>
<evidence type="ECO:0000256" key="1">
    <source>
        <dbReference type="SAM" id="Phobius"/>
    </source>
</evidence>
<keyword evidence="1" id="KW-1133">Transmembrane helix</keyword>
<keyword evidence="1" id="KW-0812">Transmembrane</keyword>
<feature type="transmembrane region" description="Helical" evidence="1">
    <location>
        <begin position="20"/>
        <end position="41"/>
    </location>
</feature>
<dbReference type="EMBL" id="GFTR01000487">
    <property type="protein sequence ID" value="JAW15939.1"/>
    <property type="molecule type" value="Transcribed_RNA"/>
</dbReference>
<keyword evidence="1" id="KW-0472">Membrane</keyword>
<sequence length="73" mass="9049">MIYLILLPIVTDRYCYYLFVYYIVLALIYQHLHSLQYLFYLNRMMLMKTLQNCSPMWVTQAILTYAEMMWYVL</sequence>
<dbReference type="AlphaFoldDB" id="A0A224Y612"/>
<evidence type="ECO:0000313" key="2">
    <source>
        <dbReference type="EMBL" id="JAW15939.1"/>
    </source>
</evidence>
<name>A0A224Y612_9HEMI</name>
<organism evidence="2">
    <name type="scientific">Panstrongylus lignarius</name>
    <dbReference type="NCBI Taxonomy" id="156445"/>
    <lineage>
        <taxon>Eukaryota</taxon>
        <taxon>Metazoa</taxon>
        <taxon>Ecdysozoa</taxon>
        <taxon>Arthropoda</taxon>
        <taxon>Hexapoda</taxon>
        <taxon>Insecta</taxon>
        <taxon>Pterygota</taxon>
        <taxon>Neoptera</taxon>
        <taxon>Paraneoptera</taxon>
        <taxon>Hemiptera</taxon>
        <taxon>Heteroptera</taxon>
        <taxon>Panheteroptera</taxon>
        <taxon>Cimicomorpha</taxon>
        <taxon>Reduviidae</taxon>
        <taxon>Triatominae</taxon>
        <taxon>Panstrongylus</taxon>
    </lineage>
</organism>
<protein>
    <recommendedName>
        <fullName evidence="3">Secreted protein</fullName>
    </recommendedName>
</protein>
<accession>A0A224Y612</accession>
<evidence type="ECO:0008006" key="3">
    <source>
        <dbReference type="Google" id="ProtNLM"/>
    </source>
</evidence>